<evidence type="ECO:0000256" key="5">
    <source>
        <dbReference type="ARBA" id="ARBA00022694"/>
    </source>
</evidence>
<keyword evidence="7 10" id="KW-0067">ATP-binding</keyword>
<dbReference type="InterPro" id="IPR039657">
    <property type="entry name" value="Dimethylallyltransferase"/>
</dbReference>
<dbReference type="Gene3D" id="1.10.20.140">
    <property type="match status" value="1"/>
</dbReference>
<accession>A0A7T3BT19</accession>
<dbReference type="NCBIfam" id="TIGR00174">
    <property type="entry name" value="miaA"/>
    <property type="match status" value="1"/>
</dbReference>
<evidence type="ECO:0000256" key="13">
    <source>
        <dbReference type="RuleBase" id="RU003785"/>
    </source>
</evidence>
<dbReference type="EC" id="2.5.1.75" evidence="10"/>
<dbReference type="SUPFAM" id="SSF52540">
    <property type="entry name" value="P-loop containing nucleoside triphosphate hydrolases"/>
    <property type="match status" value="2"/>
</dbReference>
<evidence type="ECO:0000313" key="14">
    <source>
        <dbReference type="EMBL" id="QPT41317.1"/>
    </source>
</evidence>
<proteinExistence type="inferred from homology"/>
<feature type="binding site" evidence="10">
    <location>
        <begin position="13"/>
        <end position="18"/>
    </location>
    <ligand>
        <name>substrate</name>
    </ligand>
</feature>
<dbReference type="GO" id="GO:0052381">
    <property type="term" value="F:tRNA dimethylallyltransferase activity"/>
    <property type="evidence" value="ECO:0007669"/>
    <property type="project" value="UniProtKB-EC"/>
</dbReference>
<dbReference type="RefSeq" id="WP_169333951.1">
    <property type="nucleotide sequence ID" value="NZ_CP065725.1"/>
</dbReference>
<feature type="binding site" evidence="10">
    <location>
        <begin position="11"/>
        <end position="18"/>
    </location>
    <ligand>
        <name>ATP</name>
        <dbReference type="ChEBI" id="CHEBI:30616"/>
    </ligand>
</feature>
<dbReference type="HAMAP" id="MF_00185">
    <property type="entry name" value="IPP_trans"/>
    <property type="match status" value="1"/>
</dbReference>
<comment type="catalytic activity">
    <reaction evidence="9 10 11">
        <text>adenosine(37) in tRNA + dimethylallyl diphosphate = N(6)-dimethylallyladenosine(37) in tRNA + diphosphate</text>
        <dbReference type="Rhea" id="RHEA:26482"/>
        <dbReference type="Rhea" id="RHEA-COMP:10162"/>
        <dbReference type="Rhea" id="RHEA-COMP:10375"/>
        <dbReference type="ChEBI" id="CHEBI:33019"/>
        <dbReference type="ChEBI" id="CHEBI:57623"/>
        <dbReference type="ChEBI" id="CHEBI:74411"/>
        <dbReference type="ChEBI" id="CHEBI:74415"/>
        <dbReference type="EC" id="2.5.1.75"/>
    </reaction>
</comment>
<reference evidence="14 15" key="1">
    <citation type="submission" date="2020-12" db="EMBL/GenBank/DDBJ databases">
        <title>FDA dAtabase for Regulatory Grade micrObial Sequences (FDA-ARGOS): Supporting development and validation of Infectious Disease Dx tests.</title>
        <authorList>
            <person name="Sproer C."/>
            <person name="Gronow S."/>
            <person name="Severitt S."/>
            <person name="Schroder I."/>
            <person name="Tallon L."/>
            <person name="Sadzewicz L."/>
            <person name="Zhao X."/>
            <person name="Boylan J."/>
            <person name="Ott S."/>
            <person name="Bowen H."/>
            <person name="Vavikolanu K."/>
            <person name="Mehta A."/>
            <person name="Aluvathingal J."/>
            <person name="Nadendla S."/>
            <person name="Lowell S."/>
            <person name="Myers T."/>
            <person name="Yan Y."/>
            <person name="Sichtig H."/>
        </authorList>
    </citation>
    <scope>NUCLEOTIDE SEQUENCE [LARGE SCALE GENOMIC DNA]</scope>
    <source>
        <strain evidence="14 15">FDAARGOS_872</strain>
    </source>
</reference>
<feature type="region of interest" description="Interaction with substrate tRNA" evidence="10">
    <location>
        <begin position="275"/>
        <end position="282"/>
    </location>
</feature>
<comment type="cofactor">
    <cofactor evidence="1 10">
        <name>Mg(2+)</name>
        <dbReference type="ChEBI" id="CHEBI:18420"/>
    </cofactor>
</comment>
<feature type="site" description="Interaction with substrate tRNA" evidence="10">
    <location>
        <position position="102"/>
    </location>
</feature>
<evidence type="ECO:0000313" key="15">
    <source>
        <dbReference type="Proteomes" id="UP000594903"/>
    </source>
</evidence>
<feature type="region of interest" description="Interaction with substrate tRNA" evidence="10">
    <location>
        <begin position="160"/>
        <end position="164"/>
    </location>
</feature>
<evidence type="ECO:0000256" key="12">
    <source>
        <dbReference type="RuleBase" id="RU003784"/>
    </source>
</evidence>
<evidence type="ECO:0000256" key="8">
    <source>
        <dbReference type="ARBA" id="ARBA00022842"/>
    </source>
</evidence>
<comment type="similarity">
    <text evidence="3 10 13">Belongs to the IPP transferase family.</text>
</comment>
<feature type="region of interest" description="Interaction with substrate tRNA" evidence="10">
    <location>
        <begin position="36"/>
        <end position="39"/>
    </location>
</feature>
<dbReference type="Proteomes" id="UP000594903">
    <property type="component" value="Chromosome"/>
</dbReference>
<evidence type="ECO:0000256" key="9">
    <source>
        <dbReference type="ARBA" id="ARBA00049563"/>
    </source>
</evidence>
<name>A0A7T3BT19_9BURK</name>
<keyword evidence="5 10" id="KW-0819">tRNA processing</keyword>
<feature type="site" description="Interaction with substrate tRNA" evidence="10">
    <location>
        <position position="124"/>
    </location>
</feature>
<dbReference type="InterPro" id="IPR027417">
    <property type="entry name" value="P-loop_NTPase"/>
</dbReference>
<dbReference type="PANTHER" id="PTHR11088:SF60">
    <property type="entry name" value="TRNA DIMETHYLALLYLTRANSFERASE"/>
    <property type="match status" value="1"/>
</dbReference>
<comment type="function">
    <text evidence="2 10 12">Catalyzes the transfer of a dimethylallyl group onto the adenine at position 37 in tRNAs that read codons beginning with uridine, leading to the formation of N6-(dimethylallyl)adenosine (i(6)A).</text>
</comment>
<feature type="region of interest" description="Interaction with substrate tRNA" evidence="10">
    <location>
        <begin position="242"/>
        <end position="247"/>
    </location>
</feature>
<evidence type="ECO:0000256" key="4">
    <source>
        <dbReference type="ARBA" id="ARBA00022679"/>
    </source>
</evidence>
<dbReference type="Gene3D" id="3.40.50.300">
    <property type="entry name" value="P-loop containing nucleotide triphosphate hydrolases"/>
    <property type="match status" value="1"/>
</dbReference>
<keyword evidence="4 10" id="KW-0808">Transferase</keyword>
<keyword evidence="8 10" id="KW-0460">Magnesium</keyword>
<dbReference type="EMBL" id="CP065725">
    <property type="protein sequence ID" value="QPT41317.1"/>
    <property type="molecule type" value="Genomic_DNA"/>
</dbReference>
<evidence type="ECO:0000256" key="2">
    <source>
        <dbReference type="ARBA" id="ARBA00003213"/>
    </source>
</evidence>
<evidence type="ECO:0000256" key="6">
    <source>
        <dbReference type="ARBA" id="ARBA00022741"/>
    </source>
</evidence>
<evidence type="ECO:0000256" key="1">
    <source>
        <dbReference type="ARBA" id="ARBA00001946"/>
    </source>
</evidence>
<sequence>MMKKKILCISGPTAAGKSASVLALAQSTPIEIISMDSATIYKHMDIGTAKASAEEQALVPHHLLDIRDPAESYSAADFVDDSLRLIREIEVRGRLPVIEGGTMMYYKALREGMHDLPKADNTLRERIEAEAAELGWPAMHRQLAALDPITADRLAPNDSQRISRALEIIELSGKPMSALLSEQKNKQHNYDFVTISLEPTDRSQLHQQIAKRFYQMMEMGFLDEVEALYQRKDLHPDLPSIRCVGYRQLWDYLNNNCSYDEAVERGIAATRQLAKRQITWLRSQPERIQIDCFSDDVPKQVLALAREHGFIN</sequence>
<comment type="subunit">
    <text evidence="10">Monomer.</text>
</comment>
<evidence type="ECO:0000256" key="11">
    <source>
        <dbReference type="RuleBase" id="RU003783"/>
    </source>
</evidence>
<keyword evidence="15" id="KW-1185">Reference proteome</keyword>
<keyword evidence="6 10" id="KW-0547">Nucleotide-binding</keyword>
<gene>
    <name evidence="10 14" type="primary">miaA</name>
    <name evidence="14" type="ORF">I6G29_03530</name>
</gene>
<evidence type="ECO:0000256" key="10">
    <source>
        <dbReference type="HAMAP-Rule" id="MF_00185"/>
    </source>
</evidence>
<dbReference type="InterPro" id="IPR018022">
    <property type="entry name" value="IPT"/>
</dbReference>
<dbReference type="PANTHER" id="PTHR11088">
    <property type="entry name" value="TRNA DIMETHYLALLYLTRANSFERASE"/>
    <property type="match status" value="1"/>
</dbReference>
<dbReference type="Pfam" id="PF01715">
    <property type="entry name" value="IPPT"/>
    <property type="match status" value="1"/>
</dbReference>
<organism evidence="14 15">
    <name type="scientific">Oligella ureolytica</name>
    <dbReference type="NCBI Taxonomy" id="90244"/>
    <lineage>
        <taxon>Bacteria</taxon>
        <taxon>Pseudomonadati</taxon>
        <taxon>Pseudomonadota</taxon>
        <taxon>Betaproteobacteria</taxon>
        <taxon>Burkholderiales</taxon>
        <taxon>Alcaligenaceae</taxon>
        <taxon>Oligella</taxon>
    </lineage>
</organism>
<evidence type="ECO:0000256" key="3">
    <source>
        <dbReference type="ARBA" id="ARBA00005842"/>
    </source>
</evidence>
<protein>
    <recommendedName>
        <fullName evidence="10">tRNA dimethylallyltransferase</fullName>
        <ecNumber evidence="10">2.5.1.75</ecNumber>
    </recommendedName>
    <alternativeName>
        <fullName evidence="10">Dimethylallyl diphosphate:tRNA dimethylallyltransferase</fullName>
        <shortName evidence="10">DMAPP:tRNA dimethylallyltransferase</shortName>
        <shortName evidence="10">DMATase</shortName>
    </alternativeName>
    <alternativeName>
        <fullName evidence="10">Isopentenyl-diphosphate:tRNA isopentenyltransferase</fullName>
        <shortName evidence="10">IPP transferase</shortName>
        <shortName evidence="10">IPPT</shortName>
        <shortName evidence="10">IPTase</shortName>
    </alternativeName>
</protein>
<evidence type="ECO:0000256" key="7">
    <source>
        <dbReference type="ARBA" id="ARBA00022840"/>
    </source>
</evidence>